<proteinExistence type="predicted"/>
<dbReference type="KEGG" id="cari:FNU76_02225"/>
<sequence length="108" mass="12151">MKAAQLFPDIRAIMTFAAGKYDDEMVGYYVWAQLGYDASLTESEQLQWRRDSGSNNAVTTIQALLEQPDGLAWWRLNGYGRIMQFDLSPGSPSIKVLNAYLAKEGIRV</sequence>
<protein>
    <submittedName>
        <fullName evidence="1">Uncharacterized protein</fullName>
    </submittedName>
</protein>
<dbReference type="EMBL" id="CP041730">
    <property type="protein sequence ID" value="QDQ25261.1"/>
    <property type="molecule type" value="Genomic_DNA"/>
</dbReference>
<evidence type="ECO:0000313" key="2">
    <source>
        <dbReference type="Proteomes" id="UP000317550"/>
    </source>
</evidence>
<reference evidence="2" key="1">
    <citation type="submission" date="2019-07" db="EMBL/GenBank/DDBJ databases">
        <title>Chitinimonas sp. nov., isolated from Ny-Alesund, arctica soil.</title>
        <authorList>
            <person name="Xu Q."/>
            <person name="Peng F."/>
        </authorList>
    </citation>
    <scope>NUCLEOTIDE SEQUENCE [LARGE SCALE GENOMIC DNA]</scope>
    <source>
        <strain evidence="2">R3-44</strain>
    </source>
</reference>
<dbReference type="AlphaFoldDB" id="A0A516SAU0"/>
<organism evidence="1 2">
    <name type="scientific">Chitinimonas arctica</name>
    <dbReference type="NCBI Taxonomy" id="2594795"/>
    <lineage>
        <taxon>Bacteria</taxon>
        <taxon>Pseudomonadati</taxon>
        <taxon>Pseudomonadota</taxon>
        <taxon>Betaproteobacteria</taxon>
        <taxon>Neisseriales</taxon>
        <taxon>Chitinibacteraceae</taxon>
        <taxon>Chitinimonas</taxon>
    </lineage>
</organism>
<gene>
    <name evidence="1" type="ORF">FNU76_02225</name>
</gene>
<keyword evidence="2" id="KW-1185">Reference proteome</keyword>
<dbReference type="OrthoDB" id="8613175at2"/>
<accession>A0A516SAU0</accession>
<name>A0A516SAU0_9NEIS</name>
<dbReference type="RefSeq" id="WP_143856186.1">
    <property type="nucleotide sequence ID" value="NZ_CP041730.1"/>
</dbReference>
<dbReference type="Proteomes" id="UP000317550">
    <property type="component" value="Chromosome"/>
</dbReference>
<evidence type="ECO:0000313" key="1">
    <source>
        <dbReference type="EMBL" id="QDQ25261.1"/>
    </source>
</evidence>